<feature type="transmembrane region" description="Helical" evidence="6">
    <location>
        <begin position="191"/>
        <end position="210"/>
    </location>
</feature>
<evidence type="ECO:0000256" key="4">
    <source>
        <dbReference type="ARBA" id="ARBA00023136"/>
    </source>
</evidence>
<feature type="region of interest" description="Disordered" evidence="5">
    <location>
        <begin position="1"/>
        <end position="52"/>
    </location>
</feature>
<reference evidence="8 9" key="1">
    <citation type="journal article" date="2012" name="Proc. Natl. Acad. Sci. U.S.A.">
        <title>Antigenic diversity is generated by distinct evolutionary mechanisms in African trypanosome species.</title>
        <authorList>
            <person name="Jackson A.P."/>
            <person name="Berry A."/>
            <person name="Aslett M."/>
            <person name="Allison H.C."/>
            <person name="Burton P."/>
            <person name="Vavrova-Anderson J."/>
            <person name="Brown R."/>
            <person name="Browne H."/>
            <person name="Corton N."/>
            <person name="Hauser H."/>
            <person name="Gamble J."/>
            <person name="Gilderthorp R."/>
            <person name="Marcello L."/>
            <person name="McQuillan J."/>
            <person name="Otto T.D."/>
            <person name="Quail M.A."/>
            <person name="Sanders M.J."/>
            <person name="van Tonder A."/>
            <person name="Ginger M.L."/>
            <person name="Field M.C."/>
            <person name="Barry J.D."/>
            <person name="Hertz-Fowler C."/>
            <person name="Berriman M."/>
        </authorList>
    </citation>
    <scope>NUCLEOTIDE SEQUENCE</scope>
    <source>
        <strain evidence="8 9">Y486</strain>
    </source>
</reference>
<evidence type="ECO:0000256" key="6">
    <source>
        <dbReference type="SAM" id="Phobius"/>
    </source>
</evidence>
<dbReference type="OMA" id="TAMACQH"/>
<dbReference type="GO" id="GO:0015179">
    <property type="term" value="F:L-amino acid transmembrane transporter activity"/>
    <property type="evidence" value="ECO:0007669"/>
    <property type="project" value="TreeGrafter"/>
</dbReference>
<dbReference type="PANTHER" id="PTHR22950:SF369">
    <property type="entry name" value="ACID TRANSPORTER 1, PUTATIVE-RELATED"/>
    <property type="match status" value="1"/>
</dbReference>
<feature type="transmembrane region" description="Helical" evidence="6">
    <location>
        <begin position="455"/>
        <end position="477"/>
    </location>
</feature>
<evidence type="ECO:0000313" key="9">
    <source>
        <dbReference type="Proteomes" id="UP000009027"/>
    </source>
</evidence>
<feature type="transmembrane region" description="Helical" evidence="6">
    <location>
        <begin position="343"/>
        <end position="367"/>
    </location>
</feature>
<evidence type="ECO:0000256" key="3">
    <source>
        <dbReference type="ARBA" id="ARBA00022989"/>
    </source>
</evidence>
<keyword evidence="4 6" id="KW-0472">Membrane</keyword>
<feature type="transmembrane region" description="Helical" evidence="6">
    <location>
        <begin position="102"/>
        <end position="126"/>
    </location>
</feature>
<sequence length="479" mass="51024">MQASGQSKETGDCRGSARSAAPYADGPVPSGANGDRKGKDNGTTGTPEEQPAAKKGFLTRVGLLMTTLIPPGGVIASAFNLASTSIGAGIFGLPSATNNSGLIVGLLYLALITFLTIYSVHCLVLVGERIGVFTYEGVTRALLGPAAAHTLAVIRAFFGFSCCVAYVICVHDIIAATMLNVDAPKFLKQKSGVRLLTFLMWLFFMLPLVIPKQIDTLRHVSAFAVVFMVYVVGVVIAHSCTHGLPENVKSIRLTNEEDASVVLFNNGNRAIQGLGVIMFAYVCQVTAYEIYYDMTNRSVYKFTVATSLGMLMACAMYVLTSVFGYLDFGSKVTGSVLLLYDPIAVPAMMVAYVGVLVLMFVSFAILLIPSRNALYSIVDWDPEALPFWKRCCSVVFLAGLALVCGLFIPGVNTVFGFAGSLSGGLLGFIFPALIMMYGGGFAWDKVGPYHYITTYGLLICGVVVVVFGTGATIWSAAVQ</sequence>
<name>F9WQS3_TRYVY</name>
<evidence type="ECO:0000256" key="2">
    <source>
        <dbReference type="ARBA" id="ARBA00022692"/>
    </source>
</evidence>
<feature type="transmembrane region" description="Helical" evidence="6">
    <location>
        <begin position="302"/>
        <end position="323"/>
    </location>
</feature>
<dbReference type="AlphaFoldDB" id="F9WQS3"/>
<gene>
    <name evidence="8" type="ORF">TvY486_0026450</name>
</gene>
<keyword evidence="2 6" id="KW-0812">Transmembrane</keyword>
<feature type="transmembrane region" description="Helical" evidence="6">
    <location>
        <begin position="157"/>
        <end position="179"/>
    </location>
</feature>
<accession>F9WQS3</accession>
<feature type="transmembrane region" description="Helical" evidence="6">
    <location>
        <begin position="414"/>
        <end position="443"/>
    </location>
</feature>
<feature type="transmembrane region" description="Helical" evidence="6">
    <location>
        <begin position="61"/>
        <end position="82"/>
    </location>
</feature>
<feature type="domain" description="Amino acid transporter transmembrane" evidence="7">
    <location>
        <begin position="72"/>
        <end position="473"/>
    </location>
</feature>
<evidence type="ECO:0000259" key="7">
    <source>
        <dbReference type="Pfam" id="PF01490"/>
    </source>
</evidence>
<keyword evidence="9" id="KW-1185">Reference proteome</keyword>
<evidence type="ECO:0000313" key="8">
    <source>
        <dbReference type="EMBL" id="CCD19905.1"/>
    </source>
</evidence>
<feature type="transmembrane region" description="Helical" evidence="6">
    <location>
        <begin position="270"/>
        <end position="290"/>
    </location>
</feature>
<dbReference type="InterPro" id="IPR013057">
    <property type="entry name" value="AA_transpt_TM"/>
</dbReference>
<organism evidence="8 9">
    <name type="scientific">Trypanosoma vivax (strain Y486)</name>
    <dbReference type="NCBI Taxonomy" id="1055687"/>
    <lineage>
        <taxon>Eukaryota</taxon>
        <taxon>Discoba</taxon>
        <taxon>Euglenozoa</taxon>
        <taxon>Kinetoplastea</taxon>
        <taxon>Metakinetoplastina</taxon>
        <taxon>Trypanosomatida</taxon>
        <taxon>Trypanosomatidae</taxon>
        <taxon>Trypanosoma</taxon>
        <taxon>Duttonella</taxon>
    </lineage>
</organism>
<dbReference type="PANTHER" id="PTHR22950">
    <property type="entry name" value="AMINO ACID TRANSPORTER"/>
    <property type="match status" value="1"/>
</dbReference>
<comment type="subcellular location">
    <subcellularLocation>
        <location evidence="1">Membrane</location>
        <topology evidence="1">Multi-pass membrane protein</topology>
    </subcellularLocation>
</comment>
<proteinExistence type="predicted"/>
<dbReference type="VEuPathDB" id="TriTrypDB:TvY486_0026450"/>
<evidence type="ECO:0000256" key="1">
    <source>
        <dbReference type="ARBA" id="ARBA00004141"/>
    </source>
</evidence>
<protein>
    <submittedName>
        <fullName evidence="8">Transmembrane amino acid transporter protein</fullName>
    </submittedName>
</protein>
<keyword evidence="3 6" id="KW-1133">Transmembrane helix</keyword>
<dbReference type="Pfam" id="PF01490">
    <property type="entry name" value="Aa_trans"/>
    <property type="match status" value="1"/>
</dbReference>
<dbReference type="GO" id="GO:0005737">
    <property type="term" value="C:cytoplasm"/>
    <property type="evidence" value="ECO:0007669"/>
    <property type="project" value="TreeGrafter"/>
</dbReference>
<dbReference type="GO" id="GO:0016020">
    <property type="term" value="C:membrane"/>
    <property type="evidence" value="ECO:0007669"/>
    <property type="project" value="UniProtKB-SubCell"/>
</dbReference>
<dbReference type="Proteomes" id="UP000009027">
    <property type="component" value="Unassembled WGS sequence"/>
</dbReference>
<dbReference type="EMBL" id="CAEX01004409">
    <property type="protein sequence ID" value="CCD19905.1"/>
    <property type="molecule type" value="Genomic_DNA"/>
</dbReference>
<feature type="transmembrane region" description="Helical" evidence="6">
    <location>
        <begin position="387"/>
        <end position="408"/>
    </location>
</feature>
<feature type="transmembrane region" description="Helical" evidence="6">
    <location>
        <begin position="222"/>
        <end position="244"/>
    </location>
</feature>
<evidence type="ECO:0000256" key="5">
    <source>
        <dbReference type="SAM" id="MobiDB-lite"/>
    </source>
</evidence>